<keyword evidence="1" id="KW-0472">Membrane</keyword>
<name>A0A938WZK0_9BIFI</name>
<organism evidence="2 3">
    <name type="scientific">Bifidobacterium pullorum subsp. saeculare</name>
    <dbReference type="NCBI Taxonomy" id="78257"/>
    <lineage>
        <taxon>Bacteria</taxon>
        <taxon>Bacillati</taxon>
        <taxon>Actinomycetota</taxon>
        <taxon>Actinomycetes</taxon>
        <taxon>Bifidobacteriales</taxon>
        <taxon>Bifidobacteriaceae</taxon>
        <taxon>Bifidobacterium</taxon>
    </lineage>
</organism>
<keyword evidence="1" id="KW-1133">Transmembrane helix</keyword>
<protein>
    <submittedName>
        <fullName evidence="2">Sugar ABC transporter permease</fullName>
    </submittedName>
</protein>
<comment type="caution">
    <text evidence="2">The sequence shown here is derived from an EMBL/GenBank/DDBJ whole genome shotgun (WGS) entry which is preliminary data.</text>
</comment>
<proteinExistence type="predicted"/>
<dbReference type="EMBL" id="JACLYU010000049">
    <property type="protein sequence ID" value="MBM6700470.1"/>
    <property type="molecule type" value="Genomic_DNA"/>
</dbReference>
<gene>
    <name evidence="2" type="ORF">H7U32_09285</name>
</gene>
<reference evidence="2" key="1">
    <citation type="submission" date="2020-08" db="EMBL/GenBank/DDBJ databases">
        <authorList>
            <person name="Cejkova D."/>
            <person name="Kubasova T."/>
            <person name="Jahodarova E."/>
            <person name="Rychlik I."/>
        </authorList>
    </citation>
    <scope>NUCLEOTIDE SEQUENCE</scope>
    <source>
        <strain evidence="2">An836</strain>
    </source>
</reference>
<sequence length="55" mass="6469">MAAVPSAAGAAAVRVNRRRRDWRGWKFMWPFSVVFVFVFIIPIVYAIYISFFQKK</sequence>
<reference evidence="2" key="2">
    <citation type="journal article" date="2021" name="Sci. Rep.">
        <title>The distribution of antibiotic resistance genes in chicken gut microbiota commensals.</title>
        <authorList>
            <person name="Juricova H."/>
            <person name="Matiasovicova J."/>
            <person name="Kubasova T."/>
            <person name="Cejkova D."/>
            <person name="Rychlik I."/>
        </authorList>
    </citation>
    <scope>NUCLEOTIDE SEQUENCE</scope>
    <source>
        <strain evidence="2">An836</strain>
    </source>
</reference>
<keyword evidence="3" id="KW-1185">Reference proteome</keyword>
<evidence type="ECO:0000313" key="3">
    <source>
        <dbReference type="Proteomes" id="UP000718821"/>
    </source>
</evidence>
<evidence type="ECO:0000256" key="1">
    <source>
        <dbReference type="SAM" id="Phobius"/>
    </source>
</evidence>
<dbReference type="Proteomes" id="UP000718821">
    <property type="component" value="Unassembled WGS sequence"/>
</dbReference>
<feature type="non-terminal residue" evidence="2">
    <location>
        <position position="55"/>
    </location>
</feature>
<evidence type="ECO:0000313" key="2">
    <source>
        <dbReference type="EMBL" id="MBM6700470.1"/>
    </source>
</evidence>
<dbReference type="AlphaFoldDB" id="A0A938WZK0"/>
<keyword evidence="1" id="KW-0812">Transmembrane</keyword>
<accession>A0A938WZK0</accession>
<feature type="transmembrane region" description="Helical" evidence="1">
    <location>
        <begin position="27"/>
        <end position="51"/>
    </location>
</feature>